<reference evidence="3" key="1">
    <citation type="journal article" date="2015" name="Nat. Genet.">
        <title>The genome and transcriptome of the zoonotic hookworm Ancylostoma ceylanicum identify infection-specific gene families.</title>
        <authorList>
            <person name="Schwarz E.M."/>
            <person name="Hu Y."/>
            <person name="Antoshechkin I."/>
            <person name="Miller M.M."/>
            <person name="Sternberg P.W."/>
            <person name="Aroian R.V."/>
        </authorList>
    </citation>
    <scope>NUCLEOTIDE SEQUENCE</scope>
    <source>
        <strain evidence="3">HY135</strain>
    </source>
</reference>
<feature type="region of interest" description="Disordered" evidence="1">
    <location>
        <begin position="26"/>
        <end position="150"/>
    </location>
</feature>
<gene>
    <name evidence="2" type="primary">Acey_s0087.g2020</name>
    <name evidence="2" type="ORF">Y032_0087g2020</name>
</gene>
<dbReference type="OrthoDB" id="10545196at2759"/>
<keyword evidence="3" id="KW-1185">Reference proteome</keyword>
<evidence type="ECO:0000256" key="1">
    <source>
        <dbReference type="SAM" id="MobiDB-lite"/>
    </source>
</evidence>
<protein>
    <submittedName>
        <fullName evidence="2">Uncharacterized protein</fullName>
    </submittedName>
</protein>
<sequence>MDTESTAKVNLWRRICSCCFRKGSVKMMEEKPTQVDTDDLKVSEEQNLQSEEKPPPGSISSNEVVAQGKPKKDESRKSEEERDSKRRESRKKKSREGRKSSEEKFLKTAELPKSKKTPKDKKKHRDKRSAEAMKKKDQKKENEDSGSDVIDYWLTLPEQIPLGSRERYQPEPELPVDRTTEMVLSVIQPAPLDYSTLPPALQATFKGTAKEVPLEQLKNNQASAEKGSSAASAESTPKNLKPPDLQRQSREAAIQPFTQDAYGVADRPPSMKKPMFLQQSYGVADRPSSTDKAAYGVIDRPPSVKKPMLSQQSYGVIDRPGSGERLDDGALAGKQISQMQKLSSQQKLSSSQKASLTGKPSGLPSKQQPSLAARVEALRSAAAARKPLVDESSSSSQNRNAPGKPYQQDPYAESIRLYDLKTRPY</sequence>
<organism evidence="2 3">
    <name type="scientific">Ancylostoma ceylanicum</name>
    <dbReference type="NCBI Taxonomy" id="53326"/>
    <lineage>
        <taxon>Eukaryota</taxon>
        <taxon>Metazoa</taxon>
        <taxon>Ecdysozoa</taxon>
        <taxon>Nematoda</taxon>
        <taxon>Chromadorea</taxon>
        <taxon>Rhabditida</taxon>
        <taxon>Rhabditina</taxon>
        <taxon>Rhabditomorpha</taxon>
        <taxon>Strongyloidea</taxon>
        <taxon>Ancylostomatidae</taxon>
        <taxon>Ancylostomatinae</taxon>
        <taxon>Ancylostoma</taxon>
    </lineage>
</organism>
<proteinExistence type="predicted"/>
<dbReference type="Proteomes" id="UP000024635">
    <property type="component" value="Unassembled WGS sequence"/>
</dbReference>
<name>A0A016TN91_9BILA</name>
<feature type="compositionally biased region" description="Basic and acidic residues" evidence="1">
    <location>
        <begin position="97"/>
        <end position="113"/>
    </location>
</feature>
<feature type="compositionally biased region" description="Basic and acidic residues" evidence="1">
    <location>
        <begin position="416"/>
        <end position="425"/>
    </location>
</feature>
<feature type="region of interest" description="Disordered" evidence="1">
    <location>
        <begin position="212"/>
        <end position="425"/>
    </location>
</feature>
<dbReference type="EMBL" id="JARK01001423">
    <property type="protein sequence ID" value="EYC04459.1"/>
    <property type="molecule type" value="Genomic_DNA"/>
</dbReference>
<dbReference type="AlphaFoldDB" id="A0A016TN91"/>
<evidence type="ECO:0000313" key="2">
    <source>
        <dbReference type="EMBL" id="EYC04459.1"/>
    </source>
</evidence>
<feature type="compositionally biased region" description="Basic residues" evidence="1">
    <location>
        <begin position="114"/>
        <end position="127"/>
    </location>
</feature>
<evidence type="ECO:0000313" key="3">
    <source>
        <dbReference type="Proteomes" id="UP000024635"/>
    </source>
</evidence>
<feature type="compositionally biased region" description="Low complexity" evidence="1">
    <location>
        <begin position="222"/>
        <end position="235"/>
    </location>
</feature>
<feature type="compositionally biased region" description="Low complexity" evidence="1">
    <location>
        <begin position="370"/>
        <end position="385"/>
    </location>
</feature>
<feature type="compositionally biased region" description="Low complexity" evidence="1">
    <location>
        <begin position="334"/>
        <end position="356"/>
    </location>
</feature>
<feature type="compositionally biased region" description="Basic and acidic residues" evidence="1">
    <location>
        <begin position="27"/>
        <end position="54"/>
    </location>
</feature>
<comment type="caution">
    <text evidence="2">The sequence shown here is derived from an EMBL/GenBank/DDBJ whole genome shotgun (WGS) entry which is preliminary data.</text>
</comment>
<accession>A0A016TN91</accession>
<feature type="compositionally biased region" description="Basic and acidic residues" evidence="1">
    <location>
        <begin position="70"/>
        <end position="86"/>
    </location>
</feature>
<feature type="compositionally biased region" description="Basic residues" evidence="1">
    <location>
        <begin position="87"/>
        <end position="96"/>
    </location>
</feature>
<feature type="compositionally biased region" description="Polar residues" evidence="1">
    <location>
        <begin position="391"/>
        <end position="400"/>
    </location>
</feature>
<feature type="compositionally biased region" description="Basic and acidic residues" evidence="1">
    <location>
        <begin position="128"/>
        <end position="143"/>
    </location>
</feature>